<dbReference type="Pfam" id="PF04500">
    <property type="entry name" value="FLYWCH"/>
    <property type="match status" value="1"/>
</dbReference>
<organism evidence="6 7">
    <name type="scientific">Meloidogyne graminicola</name>
    <dbReference type="NCBI Taxonomy" id="189291"/>
    <lineage>
        <taxon>Eukaryota</taxon>
        <taxon>Metazoa</taxon>
        <taxon>Ecdysozoa</taxon>
        <taxon>Nematoda</taxon>
        <taxon>Chromadorea</taxon>
        <taxon>Rhabditida</taxon>
        <taxon>Tylenchina</taxon>
        <taxon>Tylenchomorpha</taxon>
        <taxon>Tylenchoidea</taxon>
        <taxon>Meloidogynidae</taxon>
        <taxon>Meloidogyninae</taxon>
        <taxon>Meloidogyne</taxon>
    </lineage>
</organism>
<accession>A0A8S9ZNX7</accession>
<evidence type="ECO:0000256" key="2">
    <source>
        <dbReference type="ARBA" id="ARBA00022771"/>
    </source>
</evidence>
<protein>
    <recommendedName>
        <fullName evidence="8">MULE transposase domain-containing protein</fullName>
    </recommendedName>
</protein>
<dbReference type="Proteomes" id="UP000605970">
    <property type="component" value="Unassembled WGS sequence"/>
</dbReference>
<dbReference type="Gene3D" id="2.20.25.240">
    <property type="match status" value="1"/>
</dbReference>
<keyword evidence="2" id="KW-0863">Zinc-finger</keyword>
<name>A0A8S9ZNX7_9BILA</name>
<evidence type="ECO:0000259" key="5">
    <source>
        <dbReference type="Pfam" id="PF10551"/>
    </source>
</evidence>
<dbReference type="OrthoDB" id="6154864at2759"/>
<sequence>MAFHKSRKNCEKYSHNGYCYVKDKESADGDRIFWRCDERGSGCKGRVWTTSGEAREFLRLVTDHSCSTTGDAAKVAVQKAITTVRYRAATTMENPVQIRSTVIQEMSTAVLGQLQNKSALRKVVRRVRNKQQNAPQNPEDRSTLMIPPDYSRYEYEPGAYENFLLADSGEGDQERILIFGRESFQDFSHLIADLYVDGTFLVCPALFFQFFVILARRNDFVLPVFYILLPNKTEITYRRTFQMLRELWPALNPDSISVDFELAIHNAIRIVFPEAHIRGCFFHLFQNLKKHLSAENLLNHYNQNPEFALYARMIVSLAFVPQNDLLQALTALENYLPQELEQILAYFTNTYIGRIRNNGTRAPPTFVPSSWNVYTRTINNLDKTNNYCEAFHRKVQLQLGVSHPTIWKFLDELKKVVKVSDAQYEQFVGGHNAPRKRRKYEEADERILAIVNRYELGTVIEYLRGISHNFKIA</sequence>
<dbReference type="InterPro" id="IPR007588">
    <property type="entry name" value="Znf_FLYWCH"/>
</dbReference>
<gene>
    <name evidence="6" type="ORF">Mgra_00005645</name>
</gene>
<dbReference type="PANTHER" id="PTHR47160">
    <property type="entry name" value="PUTATIVE-RELATED"/>
    <property type="match status" value="1"/>
</dbReference>
<evidence type="ECO:0000259" key="4">
    <source>
        <dbReference type="Pfam" id="PF04500"/>
    </source>
</evidence>
<proteinExistence type="predicted"/>
<dbReference type="EMBL" id="JABEBT010000049">
    <property type="protein sequence ID" value="KAF7634903.1"/>
    <property type="molecule type" value="Genomic_DNA"/>
</dbReference>
<evidence type="ECO:0000313" key="6">
    <source>
        <dbReference type="EMBL" id="KAF7634903.1"/>
    </source>
</evidence>
<dbReference type="PANTHER" id="PTHR47160:SF5">
    <property type="entry name" value="MULE TRANSPOSASE DOMAIN-CONTAINING PROTEIN"/>
    <property type="match status" value="1"/>
</dbReference>
<keyword evidence="1" id="KW-0479">Metal-binding</keyword>
<evidence type="ECO:0000256" key="3">
    <source>
        <dbReference type="ARBA" id="ARBA00022833"/>
    </source>
</evidence>
<keyword evidence="7" id="KW-1185">Reference proteome</keyword>
<evidence type="ECO:0008006" key="8">
    <source>
        <dbReference type="Google" id="ProtNLM"/>
    </source>
</evidence>
<feature type="domain" description="FLYWCH-type" evidence="4">
    <location>
        <begin position="3"/>
        <end position="64"/>
    </location>
</feature>
<feature type="domain" description="MULE transposase" evidence="5">
    <location>
        <begin position="195"/>
        <end position="287"/>
    </location>
</feature>
<reference evidence="6" key="1">
    <citation type="journal article" date="2020" name="Ecol. Evol.">
        <title>Genome structure and content of the rice root-knot nematode (Meloidogyne graminicola).</title>
        <authorList>
            <person name="Phan N.T."/>
            <person name="Danchin E.G.J."/>
            <person name="Klopp C."/>
            <person name="Perfus-Barbeoch L."/>
            <person name="Kozlowski D.K."/>
            <person name="Koutsovoulos G.D."/>
            <person name="Lopez-Roques C."/>
            <person name="Bouchez O."/>
            <person name="Zahm M."/>
            <person name="Besnard G."/>
            <person name="Bellafiore S."/>
        </authorList>
    </citation>
    <scope>NUCLEOTIDE SEQUENCE</scope>
    <source>
        <strain evidence="6">VN-18</strain>
    </source>
</reference>
<comment type="caution">
    <text evidence="6">The sequence shown here is derived from an EMBL/GenBank/DDBJ whole genome shotgun (WGS) entry which is preliminary data.</text>
</comment>
<dbReference type="InterPro" id="IPR018289">
    <property type="entry name" value="MULE_transposase_dom"/>
</dbReference>
<dbReference type="AlphaFoldDB" id="A0A8S9ZNX7"/>
<evidence type="ECO:0000256" key="1">
    <source>
        <dbReference type="ARBA" id="ARBA00022723"/>
    </source>
</evidence>
<keyword evidence="3" id="KW-0862">Zinc</keyword>
<dbReference type="Pfam" id="PF10551">
    <property type="entry name" value="MULE"/>
    <property type="match status" value="1"/>
</dbReference>
<evidence type="ECO:0000313" key="7">
    <source>
        <dbReference type="Proteomes" id="UP000605970"/>
    </source>
</evidence>
<dbReference type="GO" id="GO:0008270">
    <property type="term" value="F:zinc ion binding"/>
    <property type="evidence" value="ECO:0007669"/>
    <property type="project" value="UniProtKB-KW"/>
</dbReference>